<reference evidence="2 3" key="1">
    <citation type="submission" date="2016-10" db="EMBL/GenBank/DDBJ databases">
        <authorList>
            <person name="de Groot N.N."/>
        </authorList>
    </citation>
    <scope>NUCLEOTIDE SEQUENCE [LARGE SCALE GENOMIC DNA]</scope>
    <source>
        <strain evidence="2 3">DSM 21019</strain>
    </source>
</reference>
<dbReference type="Proteomes" id="UP000199534">
    <property type="component" value="Unassembled WGS sequence"/>
</dbReference>
<dbReference type="Pfam" id="PF01261">
    <property type="entry name" value="AP_endonuc_2"/>
    <property type="match status" value="1"/>
</dbReference>
<dbReference type="GO" id="GO:0016853">
    <property type="term" value="F:isomerase activity"/>
    <property type="evidence" value="ECO:0007669"/>
    <property type="project" value="UniProtKB-KW"/>
</dbReference>
<dbReference type="InterPro" id="IPR013022">
    <property type="entry name" value="Xyl_isomerase-like_TIM-brl"/>
</dbReference>
<dbReference type="InterPro" id="IPR050312">
    <property type="entry name" value="IolE/XylAMocC-like"/>
</dbReference>
<dbReference type="AlphaFoldDB" id="A0A1I6FMR4"/>
<protein>
    <submittedName>
        <fullName evidence="2">Sugar phosphate isomerase/epimerase</fullName>
    </submittedName>
</protein>
<gene>
    <name evidence="2" type="ORF">SAMN04490243_0082</name>
</gene>
<evidence type="ECO:0000259" key="1">
    <source>
        <dbReference type="Pfam" id="PF01261"/>
    </source>
</evidence>
<evidence type="ECO:0000313" key="3">
    <source>
        <dbReference type="Proteomes" id="UP000199534"/>
    </source>
</evidence>
<keyword evidence="3" id="KW-1185">Reference proteome</keyword>
<dbReference type="RefSeq" id="WP_218154971.1">
    <property type="nucleotide sequence ID" value="NZ_FOYQ01000001.1"/>
</dbReference>
<dbReference type="SUPFAM" id="SSF51658">
    <property type="entry name" value="Xylose isomerase-like"/>
    <property type="match status" value="1"/>
</dbReference>
<proteinExistence type="predicted"/>
<feature type="domain" description="Xylose isomerase-like TIM barrel" evidence="1">
    <location>
        <begin position="70"/>
        <end position="329"/>
    </location>
</feature>
<dbReference type="STRING" id="400055.SAMN04490243_0082"/>
<dbReference type="EMBL" id="FOYQ01000001">
    <property type="protein sequence ID" value="SFR31255.1"/>
    <property type="molecule type" value="Genomic_DNA"/>
</dbReference>
<evidence type="ECO:0000313" key="2">
    <source>
        <dbReference type="EMBL" id="SFR31255.1"/>
    </source>
</evidence>
<organism evidence="2 3">
    <name type="scientific">Robiginitalea myxolifaciens</name>
    <dbReference type="NCBI Taxonomy" id="400055"/>
    <lineage>
        <taxon>Bacteria</taxon>
        <taxon>Pseudomonadati</taxon>
        <taxon>Bacteroidota</taxon>
        <taxon>Flavobacteriia</taxon>
        <taxon>Flavobacteriales</taxon>
        <taxon>Flavobacteriaceae</taxon>
        <taxon>Robiginitalea</taxon>
    </lineage>
</organism>
<dbReference type="InterPro" id="IPR036237">
    <property type="entry name" value="Xyl_isomerase-like_sf"/>
</dbReference>
<dbReference type="PANTHER" id="PTHR12110:SF41">
    <property type="entry name" value="INOSOSE DEHYDRATASE"/>
    <property type="match status" value="1"/>
</dbReference>
<dbReference type="PANTHER" id="PTHR12110">
    <property type="entry name" value="HYDROXYPYRUVATE ISOMERASE"/>
    <property type="match status" value="1"/>
</dbReference>
<dbReference type="Gene3D" id="3.20.20.150">
    <property type="entry name" value="Divalent-metal-dependent TIM barrel enzymes"/>
    <property type="match status" value="1"/>
</dbReference>
<accession>A0A1I6FMR4</accession>
<sequence>MKRKDFLKTSGLAATSLGFLPGITRAAISHQGPYSPLRALLYQKLNRIGIQLFSCPKLMEADPAEGLKILAEMGYSEIELYGPYPISAQSNKERWASLVPMLGFSGSGYFEKSRNDFKILANELGLRIPSLHTDLDSLENKLPALAQEARSMGATYVVLPAIPDDKRQTLDDYKRMAETFNSIGSEARDLGIRFAYHNHGYGLQEQDGVIPFDTLIEATDPELVFLEMDIFWTVAGRANPVEYLRKYANRYKLMHLKDMVELKYFSGDGGDATQWMELWPLMASTGTGVLDLEAIIDTALAGGVEHFFVEQDLVANPETALKTSHDYLNAL</sequence>
<keyword evidence="2" id="KW-0413">Isomerase</keyword>
<name>A0A1I6FMR4_9FLAO</name>